<evidence type="ECO:0000313" key="2">
    <source>
        <dbReference type="Proteomes" id="UP000219338"/>
    </source>
</evidence>
<gene>
    <name evidence="1" type="ORF">ARMOST_19770</name>
</gene>
<reference evidence="2" key="1">
    <citation type="journal article" date="2017" name="Nat. Ecol. Evol.">
        <title>Genome expansion and lineage-specific genetic innovations in the forest pathogenic fungi Armillaria.</title>
        <authorList>
            <person name="Sipos G."/>
            <person name="Prasanna A.N."/>
            <person name="Walter M.C."/>
            <person name="O'Connor E."/>
            <person name="Balint B."/>
            <person name="Krizsan K."/>
            <person name="Kiss B."/>
            <person name="Hess J."/>
            <person name="Varga T."/>
            <person name="Slot J."/>
            <person name="Riley R."/>
            <person name="Boka B."/>
            <person name="Rigling D."/>
            <person name="Barry K."/>
            <person name="Lee J."/>
            <person name="Mihaltcheva S."/>
            <person name="LaButti K."/>
            <person name="Lipzen A."/>
            <person name="Waldron R."/>
            <person name="Moloney N.M."/>
            <person name="Sperisen C."/>
            <person name="Kredics L."/>
            <person name="Vagvoelgyi C."/>
            <person name="Patrignani A."/>
            <person name="Fitzpatrick D."/>
            <person name="Nagy I."/>
            <person name="Doyle S."/>
            <person name="Anderson J.B."/>
            <person name="Grigoriev I.V."/>
            <person name="Gueldener U."/>
            <person name="Muensterkoetter M."/>
            <person name="Nagy L.G."/>
        </authorList>
    </citation>
    <scope>NUCLEOTIDE SEQUENCE [LARGE SCALE GENOMIC DNA]</scope>
    <source>
        <strain evidence="2">C18/9</strain>
    </source>
</reference>
<name>A0A284S5I4_ARMOS</name>
<dbReference type="AlphaFoldDB" id="A0A284S5I4"/>
<dbReference type="Proteomes" id="UP000219338">
    <property type="component" value="Unassembled WGS sequence"/>
</dbReference>
<proteinExistence type="predicted"/>
<dbReference type="EMBL" id="FUEG01000033">
    <property type="protein sequence ID" value="SJL16250.1"/>
    <property type="molecule type" value="Genomic_DNA"/>
</dbReference>
<dbReference type="OrthoDB" id="10290015at2759"/>
<keyword evidence="2" id="KW-1185">Reference proteome</keyword>
<protein>
    <submittedName>
        <fullName evidence="1">Uncharacterized protein</fullName>
    </submittedName>
</protein>
<sequence>MAKIYIAIHEGKLVVWTANVLADILTCLTALSPQLYRALDGCNGHLSVCYLQATNEHLHNTLKLYDTDCVLLGSIHFGQTQSPNSWLPCEPIDIALNRCWTVLGRVLSPRVFYNHGDHIYFGDELELFRETA</sequence>
<evidence type="ECO:0000313" key="1">
    <source>
        <dbReference type="EMBL" id="SJL16250.1"/>
    </source>
</evidence>
<accession>A0A284S5I4</accession>
<dbReference type="OMA" id="IYIAIHE"/>
<organism evidence="1 2">
    <name type="scientific">Armillaria ostoyae</name>
    <name type="common">Armillaria root rot fungus</name>
    <dbReference type="NCBI Taxonomy" id="47428"/>
    <lineage>
        <taxon>Eukaryota</taxon>
        <taxon>Fungi</taxon>
        <taxon>Dikarya</taxon>
        <taxon>Basidiomycota</taxon>
        <taxon>Agaricomycotina</taxon>
        <taxon>Agaricomycetes</taxon>
        <taxon>Agaricomycetidae</taxon>
        <taxon>Agaricales</taxon>
        <taxon>Marasmiineae</taxon>
        <taxon>Physalacriaceae</taxon>
        <taxon>Armillaria</taxon>
    </lineage>
</organism>